<evidence type="ECO:0000256" key="1">
    <source>
        <dbReference type="RuleBase" id="RU003494"/>
    </source>
</evidence>
<dbReference type="RefSeq" id="WP_220304661.1">
    <property type="nucleotide sequence ID" value="NZ_CP080590.1"/>
</dbReference>
<keyword evidence="5" id="KW-1185">Reference proteome</keyword>
<evidence type="ECO:0000313" key="5">
    <source>
        <dbReference type="Proteomes" id="UP000825799"/>
    </source>
</evidence>
<proteinExistence type="inferred from homology"/>
<dbReference type="InterPro" id="IPR004045">
    <property type="entry name" value="Glutathione_S-Trfase_N"/>
</dbReference>
<dbReference type="Gene3D" id="3.40.30.10">
    <property type="entry name" value="Glutaredoxin"/>
    <property type="match status" value="1"/>
</dbReference>
<dbReference type="PANTHER" id="PTHR44051:SF19">
    <property type="entry name" value="DISULFIDE-BOND OXIDOREDUCTASE YFCG"/>
    <property type="match status" value="1"/>
</dbReference>
<dbReference type="Gene3D" id="1.20.1050.10">
    <property type="match status" value="1"/>
</dbReference>
<name>A0ABX8WDU8_9HYPH</name>
<dbReference type="EMBL" id="CP080590">
    <property type="protein sequence ID" value="QYO76171.1"/>
    <property type="molecule type" value="Genomic_DNA"/>
</dbReference>
<dbReference type="InterPro" id="IPR036282">
    <property type="entry name" value="Glutathione-S-Trfase_C_sf"/>
</dbReference>
<dbReference type="SUPFAM" id="SSF52833">
    <property type="entry name" value="Thioredoxin-like"/>
    <property type="match status" value="1"/>
</dbReference>
<evidence type="ECO:0000259" key="3">
    <source>
        <dbReference type="PROSITE" id="PS50405"/>
    </source>
</evidence>
<dbReference type="Pfam" id="PF00043">
    <property type="entry name" value="GST_C"/>
    <property type="match status" value="1"/>
</dbReference>
<dbReference type="SFLD" id="SFLDS00019">
    <property type="entry name" value="Glutathione_Transferase_(cytos"/>
    <property type="match status" value="1"/>
</dbReference>
<sequence>MAMMRVLGRITSINVRKVLWALDELGLAYDREDWGLPIRDPKVPEFLALNPNGQVPVLIDGDFSMWESNAILVYLAERYGMGVLLPDDIQTRALALQWLGWQVSDLNPAWMYAVLALQRKVPGYDNAERIAESLTRWTARMDILEAELAKGRPFIAGDSFSIADIAMGLSIHRWFCLPAEKKAMPATEDYYRRLMAREAGARWMSAETP</sequence>
<dbReference type="SFLD" id="SFLDG00358">
    <property type="entry name" value="Main_(cytGST)"/>
    <property type="match status" value="1"/>
</dbReference>
<dbReference type="SFLD" id="SFLDG01150">
    <property type="entry name" value="Main.1:_Beta-like"/>
    <property type="match status" value="1"/>
</dbReference>
<organism evidence="4 5">
    <name type="scientific">Devosia salina</name>
    <dbReference type="NCBI Taxonomy" id="2860336"/>
    <lineage>
        <taxon>Bacteria</taxon>
        <taxon>Pseudomonadati</taxon>
        <taxon>Pseudomonadota</taxon>
        <taxon>Alphaproteobacteria</taxon>
        <taxon>Hyphomicrobiales</taxon>
        <taxon>Devosiaceae</taxon>
        <taxon>Devosia</taxon>
    </lineage>
</organism>
<evidence type="ECO:0000259" key="2">
    <source>
        <dbReference type="PROSITE" id="PS50404"/>
    </source>
</evidence>
<dbReference type="SUPFAM" id="SSF47616">
    <property type="entry name" value="GST C-terminal domain-like"/>
    <property type="match status" value="1"/>
</dbReference>
<feature type="domain" description="GST C-terminal" evidence="3">
    <location>
        <begin position="88"/>
        <end position="209"/>
    </location>
</feature>
<dbReference type="PROSITE" id="PS50404">
    <property type="entry name" value="GST_NTER"/>
    <property type="match status" value="1"/>
</dbReference>
<dbReference type="InterPro" id="IPR004046">
    <property type="entry name" value="GST_C"/>
</dbReference>
<gene>
    <name evidence="4" type="ORF">K1X15_16380</name>
</gene>
<reference evidence="4 5" key="1">
    <citation type="submission" date="2021-08" db="EMBL/GenBank/DDBJ databases">
        <title>Devosia salina sp. nov., isolated from the South China Sea sediment.</title>
        <authorList>
            <person name="Zhou Z."/>
        </authorList>
    </citation>
    <scope>NUCLEOTIDE SEQUENCE [LARGE SCALE GENOMIC DNA]</scope>
    <source>
        <strain evidence="4 5">SCS-3</strain>
    </source>
</reference>
<accession>A0ABX8WDU8</accession>
<evidence type="ECO:0000313" key="4">
    <source>
        <dbReference type="EMBL" id="QYO76171.1"/>
    </source>
</evidence>
<protein>
    <submittedName>
        <fullName evidence="4">Glutathione S-transferase family protein</fullName>
    </submittedName>
</protein>
<dbReference type="PROSITE" id="PS50405">
    <property type="entry name" value="GST_CTER"/>
    <property type="match status" value="1"/>
</dbReference>
<dbReference type="InterPro" id="IPR036249">
    <property type="entry name" value="Thioredoxin-like_sf"/>
</dbReference>
<dbReference type="Pfam" id="PF02798">
    <property type="entry name" value="GST_N"/>
    <property type="match status" value="1"/>
</dbReference>
<dbReference type="InterPro" id="IPR040079">
    <property type="entry name" value="Glutathione_S-Trfase"/>
</dbReference>
<dbReference type="PANTHER" id="PTHR44051">
    <property type="entry name" value="GLUTATHIONE S-TRANSFERASE-RELATED"/>
    <property type="match status" value="1"/>
</dbReference>
<dbReference type="CDD" id="cd03047">
    <property type="entry name" value="GST_N_2"/>
    <property type="match status" value="1"/>
</dbReference>
<dbReference type="Proteomes" id="UP000825799">
    <property type="component" value="Chromosome"/>
</dbReference>
<comment type="similarity">
    <text evidence="1">Belongs to the GST superfamily.</text>
</comment>
<feature type="domain" description="GST N-terminal" evidence="2">
    <location>
        <begin position="2"/>
        <end position="83"/>
    </location>
</feature>
<dbReference type="InterPro" id="IPR010987">
    <property type="entry name" value="Glutathione-S-Trfase_C-like"/>
</dbReference>